<feature type="binding site" evidence="7">
    <location>
        <position position="23"/>
    </location>
    <ligand>
        <name>(6S)-5-formyl-5,6,7,8-tetrahydrofolate</name>
        <dbReference type="ChEBI" id="CHEBI:57457"/>
    </ligand>
</feature>
<dbReference type="InterPro" id="IPR027266">
    <property type="entry name" value="TrmE/GcvT-like"/>
</dbReference>
<evidence type="ECO:0000256" key="5">
    <source>
        <dbReference type="ARBA" id="ARBA00022958"/>
    </source>
</evidence>
<feature type="binding site" evidence="7">
    <location>
        <position position="235"/>
    </location>
    <ligand>
        <name>Mg(2+)</name>
        <dbReference type="ChEBI" id="CHEBI:18420"/>
    </ligand>
</feature>
<comment type="cofactor">
    <cofactor evidence="7">
        <name>K(+)</name>
        <dbReference type="ChEBI" id="CHEBI:29103"/>
    </cofactor>
    <text evidence="7">Binds 1 potassium ion per subunit.</text>
</comment>
<feature type="binding site" evidence="7">
    <location>
        <position position="231"/>
    </location>
    <ligand>
        <name>K(+)</name>
        <dbReference type="ChEBI" id="CHEBI:29103"/>
    </ligand>
</feature>
<feature type="domain" description="TrmE-type G" evidence="9">
    <location>
        <begin position="221"/>
        <end position="387"/>
    </location>
</feature>
<dbReference type="InterPro" id="IPR018948">
    <property type="entry name" value="GTP-bd_TrmE_N"/>
</dbReference>
<dbReference type="InterPro" id="IPR031168">
    <property type="entry name" value="G_TrmE"/>
</dbReference>
<organism evidence="10 11">
    <name type="scientific">Patiriisocius hiemis</name>
    <dbReference type="NCBI Taxonomy" id="3075604"/>
    <lineage>
        <taxon>Bacteria</taxon>
        <taxon>Pseudomonadati</taxon>
        <taxon>Bacteroidota</taxon>
        <taxon>Flavobacteriia</taxon>
        <taxon>Flavobacteriales</taxon>
        <taxon>Flavobacteriaceae</taxon>
        <taxon>Patiriisocius</taxon>
    </lineage>
</organism>
<keyword evidence="4 7" id="KW-0460">Magnesium</keyword>
<comment type="subcellular location">
    <subcellularLocation>
        <location evidence="7">Cytoplasm</location>
    </subcellularLocation>
</comment>
<dbReference type="Pfam" id="PF10396">
    <property type="entry name" value="TrmE_N"/>
    <property type="match status" value="1"/>
</dbReference>
<evidence type="ECO:0000313" key="10">
    <source>
        <dbReference type="EMBL" id="MDT0556657.1"/>
    </source>
</evidence>
<dbReference type="EC" id="3.6.-.-" evidence="7"/>
<reference evidence="10 11" key="1">
    <citation type="submission" date="2023-09" db="EMBL/GenBank/DDBJ databases">
        <authorList>
            <person name="Rey-Velasco X."/>
        </authorList>
    </citation>
    <scope>NUCLEOTIDE SEQUENCE [LARGE SCALE GENOMIC DNA]</scope>
    <source>
        <strain evidence="10 11">W242</strain>
    </source>
</reference>
<keyword evidence="7 10" id="KW-0378">Hydrolase</keyword>
<evidence type="ECO:0000256" key="7">
    <source>
        <dbReference type="HAMAP-Rule" id="MF_00379"/>
    </source>
</evidence>
<name>A0ABU2YEP5_9FLAO</name>
<evidence type="ECO:0000259" key="9">
    <source>
        <dbReference type="PROSITE" id="PS51709"/>
    </source>
</evidence>
<comment type="caution">
    <text evidence="10">The sequence shown here is derived from an EMBL/GenBank/DDBJ whole genome shotgun (WGS) entry which is preliminary data.</text>
</comment>
<protein>
    <recommendedName>
        <fullName evidence="7">tRNA modification GTPase MnmE</fullName>
        <ecNumber evidence="7">3.6.-.-</ecNumber>
    </recommendedName>
</protein>
<evidence type="ECO:0000256" key="1">
    <source>
        <dbReference type="ARBA" id="ARBA00011043"/>
    </source>
</evidence>
<dbReference type="CDD" id="cd14858">
    <property type="entry name" value="TrmE_N"/>
    <property type="match status" value="1"/>
</dbReference>
<sequence>MQYNDTIVALATPAGAGAIAVIRLSGEGAISIASAIFVSISGKNIASQKTHTVHLGHIKDGTRVVDEVLATIFKNPNSYTGENVVEFSCHGSNYIQQEIIQLCLRKGCRMATAGEFTLRAFLNGKMDLSQAEAVADLIASESEASHQLAIQQMRGGFSNEIKVLREELLNFASLIELELDFSEEDVEFANREEFQKLITRITNVLKRLIDSFATGNVLKNGIPVAIVGEPNVGKSTLLNSLLNEERAIVSDIAGTTRDTIEDEISIGGIGFRFIDTAGIRETSDTIEGLGIKKTFEKIKDSQVVILMFSAIELKGSKSNLQVEIEKIKNKYPQKPLIVVVNKVDQLSEKETSNLLSLIPNTSSLIPVSAKTGKGVEELKNTLLEFVNTGALRNNETIVTNTRHYDSLLKALEEIQKVQVGIDANLSGDLLAIDIRQALYYFGEITGEITNDDLLGNIFANFCIGK</sequence>
<dbReference type="InterPro" id="IPR027368">
    <property type="entry name" value="MnmE_dom2"/>
</dbReference>
<proteinExistence type="inferred from homology"/>
<dbReference type="EMBL" id="JAVRHZ010000007">
    <property type="protein sequence ID" value="MDT0556657.1"/>
    <property type="molecule type" value="Genomic_DNA"/>
</dbReference>
<dbReference type="InterPro" id="IPR004520">
    <property type="entry name" value="GTPase_MnmE"/>
</dbReference>
<evidence type="ECO:0000313" key="11">
    <source>
        <dbReference type="Proteomes" id="UP001254488"/>
    </source>
</evidence>
<dbReference type="Pfam" id="PF12631">
    <property type="entry name" value="MnmE_helical"/>
    <property type="match status" value="1"/>
</dbReference>
<dbReference type="NCBIfam" id="TIGR00231">
    <property type="entry name" value="small_GTP"/>
    <property type="match status" value="1"/>
</dbReference>
<keyword evidence="3 7" id="KW-0547">Nucleotide-binding</keyword>
<dbReference type="NCBIfam" id="NF003661">
    <property type="entry name" value="PRK05291.1-3"/>
    <property type="match status" value="1"/>
</dbReference>
<comment type="subunit">
    <text evidence="7">Homodimer. Heterotetramer of two MnmE and two MnmG subunits.</text>
</comment>
<dbReference type="Gene3D" id="1.20.120.430">
    <property type="entry name" value="tRNA modification GTPase MnmE domain 2"/>
    <property type="match status" value="1"/>
</dbReference>
<dbReference type="Proteomes" id="UP001254488">
    <property type="component" value="Unassembled WGS sequence"/>
</dbReference>
<feature type="binding site" evidence="7">
    <location>
        <position position="125"/>
    </location>
    <ligand>
        <name>(6S)-5-formyl-5,6,7,8-tetrahydrofolate</name>
        <dbReference type="ChEBI" id="CHEBI:57457"/>
    </ligand>
</feature>
<keyword evidence="5 7" id="KW-0630">Potassium</keyword>
<comment type="function">
    <text evidence="7">Exhibits a very high intrinsic GTPase hydrolysis rate. Involved in the addition of a carboxymethylaminomethyl (cmnm) group at the wobble position (U34) of certain tRNAs, forming tRNA-cmnm(5)s(2)U34.</text>
</comment>
<comment type="caution">
    <text evidence="7">Lacks conserved residue(s) required for the propagation of feature annotation.</text>
</comment>
<dbReference type="PROSITE" id="PS51709">
    <property type="entry name" value="G_TRME"/>
    <property type="match status" value="1"/>
</dbReference>
<dbReference type="InterPro" id="IPR005225">
    <property type="entry name" value="Small_GTP-bd"/>
</dbReference>
<evidence type="ECO:0000256" key="2">
    <source>
        <dbReference type="ARBA" id="ARBA00022694"/>
    </source>
</evidence>
<evidence type="ECO:0000256" key="4">
    <source>
        <dbReference type="ARBA" id="ARBA00022842"/>
    </source>
</evidence>
<feature type="binding site" evidence="7">
    <location>
        <position position="86"/>
    </location>
    <ligand>
        <name>(6S)-5-formyl-5,6,7,8-tetrahydrofolate</name>
        <dbReference type="ChEBI" id="CHEBI:57457"/>
    </ligand>
</feature>
<evidence type="ECO:0000256" key="8">
    <source>
        <dbReference type="RuleBase" id="RU003313"/>
    </source>
</evidence>
<comment type="similarity">
    <text evidence="1 7 8">Belongs to the TRAFAC class TrmE-Era-EngA-EngB-Septin-like GTPase superfamily. TrmE GTPase family.</text>
</comment>
<evidence type="ECO:0000256" key="6">
    <source>
        <dbReference type="ARBA" id="ARBA00023134"/>
    </source>
</evidence>
<dbReference type="SUPFAM" id="SSF52540">
    <property type="entry name" value="P-loop containing nucleoside triphosphate hydrolases"/>
    <property type="match status" value="1"/>
</dbReference>
<dbReference type="CDD" id="cd04164">
    <property type="entry name" value="trmE"/>
    <property type="match status" value="1"/>
</dbReference>
<feature type="binding site" evidence="7">
    <location>
        <position position="252"/>
    </location>
    <ligand>
        <name>K(+)</name>
        <dbReference type="ChEBI" id="CHEBI:29103"/>
    </ligand>
</feature>
<dbReference type="RefSeq" id="WP_311333608.1">
    <property type="nucleotide sequence ID" value="NZ_JAVRHZ010000007.1"/>
</dbReference>
<keyword evidence="6 7" id="KW-0342">GTP-binding</keyword>
<dbReference type="NCBIfam" id="TIGR00450">
    <property type="entry name" value="mnmE_trmE_thdF"/>
    <property type="match status" value="1"/>
</dbReference>
<dbReference type="GO" id="GO:0016787">
    <property type="term" value="F:hydrolase activity"/>
    <property type="evidence" value="ECO:0007669"/>
    <property type="project" value="UniProtKB-KW"/>
</dbReference>
<dbReference type="PANTHER" id="PTHR42714:SF2">
    <property type="entry name" value="TRNA MODIFICATION GTPASE GTPBP3, MITOCHONDRIAL"/>
    <property type="match status" value="1"/>
</dbReference>
<feature type="binding site" evidence="7">
    <location>
        <position position="256"/>
    </location>
    <ligand>
        <name>Mg(2+)</name>
        <dbReference type="ChEBI" id="CHEBI:18420"/>
    </ligand>
</feature>
<dbReference type="InterPro" id="IPR006073">
    <property type="entry name" value="GTP-bd"/>
</dbReference>
<dbReference type="Pfam" id="PF01926">
    <property type="entry name" value="MMR_HSR1"/>
    <property type="match status" value="1"/>
</dbReference>
<dbReference type="HAMAP" id="MF_00379">
    <property type="entry name" value="GTPase_MnmE"/>
    <property type="match status" value="1"/>
</dbReference>
<gene>
    <name evidence="7 10" type="primary">mnmE</name>
    <name evidence="7" type="synonym">trmE</name>
    <name evidence="10" type="ORF">RM538_11605</name>
</gene>
<feature type="binding site" evidence="7">
    <location>
        <position position="465"/>
    </location>
    <ligand>
        <name>(6S)-5-formyl-5,6,7,8-tetrahydrofolate</name>
        <dbReference type="ChEBI" id="CHEBI:57457"/>
    </ligand>
</feature>
<feature type="binding site" evidence="7">
    <location>
        <begin position="275"/>
        <end position="278"/>
    </location>
    <ligand>
        <name>GTP</name>
        <dbReference type="ChEBI" id="CHEBI:37565"/>
    </ligand>
</feature>
<keyword evidence="11" id="KW-1185">Reference proteome</keyword>
<accession>A0ABU2YEP5</accession>
<keyword evidence="2 7" id="KW-0819">tRNA processing</keyword>
<keyword evidence="7" id="KW-0963">Cytoplasm</keyword>
<keyword evidence="7" id="KW-0479">Metal-binding</keyword>
<evidence type="ECO:0000256" key="3">
    <source>
        <dbReference type="ARBA" id="ARBA00022741"/>
    </source>
</evidence>
<feature type="binding site" evidence="7">
    <location>
        <position position="255"/>
    </location>
    <ligand>
        <name>K(+)</name>
        <dbReference type="ChEBI" id="CHEBI:29103"/>
    </ligand>
</feature>
<dbReference type="PRINTS" id="PR00326">
    <property type="entry name" value="GTP1OBG"/>
</dbReference>
<feature type="binding site" evidence="7">
    <location>
        <begin position="250"/>
        <end position="256"/>
    </location>
    <ligand>
        <name>GTP</name>
        <dbReference type="ChEBI" id="CHEBI:37565"/>
    </ligand>
</feature>
<dbReference type="PANTHER" id="PTHR42714">
    <property type="entry name" value="TRNA MODIFICATION GTPASE GTPBP3"/>
    <property type="match status" value="1"/>
</dbReference>
<dbReference type="Gene3D" id="3.30.1360.120">
    <property type="entry name" value="Probable tRNA modification gtpase trme, domain 1"/>
    <property type="match status" value="1"/>
</dbReference>
<feature type="binding site" evidence="7">
    <location>
        <begin position="231"/>
        <end position="236"/>
    </location>
    <ligand>
        <name>GTP</name>
        <dbReference type="ChEBI" id="CHEBI:37565"/>
    </ligand>
</feature>
<dbReference type="InterPro" id="IPR025867">
    <property type="entry name" value="MnmE_helical"/>
</dbReference>
<feature type="binding site" evidence="7">
    <location>
        <position position="250"/>
    </location>
    <ligand>
        <name>K(+)</name>
        <dbReference type="ChEBI" id="CHEBI:29103"/>
    </ligand>
</feature>
<dbReference type="SUPFAM" id="SSF116878">
    <property type="entry name" value="TrmE connector domain"/>
    <property type="match status" value="1"/>
</dbReference>
<dbReference type="Gene3D" id="3.40.50.300">
    <property type="entry name" value="P-loop containing nucleotide triphosphate hydrolases"/>
    <property type="match status" value="1"/>
</dbReference>
<dbReference type="InterPro" id="IPR027417">
    <property type="entry name" value="P-loop_NTPase"/>
</dbReference>